<feature type="signal peptide" evidence="2">
    <location>
        <begin position="1"/>
        <end position="21"/>
    </location>
</feature>
<name>A0A0F7UB07_NEOCL</name>
<keyword evidence="2" id="KW-0732">Signal</keyword>
<sequence>MRNTVALTLLSLAAIGAPAAAQIRVSPPAMQAAPVPTSAAVANQAVNPSNPLKNAAAERLDSLTKGLEDAMKSNPFFQLTGLSMQIRELALTNPDAIKGAGVYVVNAPKPSAENKKMTQLFADQGVEDILQGVDSPPVKMQRKEEEEAKLDYEKLMDPGNQSDLQKALPPQASQLEIPAERLRYDQQRIGQIKNQISVYKKNVERAKKAIRKKAEAREQ</sequence>
<dbReference type="AlphaFoldDB" id="A0A0F7UB07"/>
<proteinExistence type="predicted"/>
<gene>
    <name evidence="3" type="ORF">BN1204_028590</name>
</gene>
<dbReference type="EMBL" id="LN714482">
    <property type="protein sequence ID" value="CEL67054.1"/>
    <property type="molecule type" value="Genomic_DNA"/>
</dbReference>
<keyword evidence="1" id="KW-0175">Coiled coil</keyword>
<organism evidence="3">
    <name type="scientific">Neospora caninum (strain Liverpool)</name>
    <dbReference type="NCBI Taxonomy" id="572307"/>
    <lineage>
        <taxon>Eukaryota</taxon>
        <taxon>Sar</taxon>
        <taxon>Alveolata</taxon>
        <taxon>Apicomplexa</taxon>
        <taxon>Conoidasida</taxon>
        <taxon>Coccidia</taxon>
        <taxon>Eucoccidiorida</taxon>
        <taxon>Eimeriorina</taxon>
        <taxon>Sarcocystidae</taxon>
        <taxon>Neospora</taxon>
    </lineage>
</organism>
<evidence type="ECO:0000256" key="2">
    <source>
        <dbReference type="SAM" id="SignalP"/>
    </source>
</evidence>
<evidence type="ECO:0000256" key="1">
    <source>
        <dbReference type="SAM" id="Coils"/>
    </source>
</evidence>
<evidence type="ECO:0000313" key="3">
    <source>
        <dbReference type="EMBL" id="CEL67054.1"/>
    </source>
</evidence>
<feature type="coiled-coil region" evidence="1">
    <location>
        <begin position="189"/>
        <end position="219"/>
    </location>
</feature>
<accession>A0A0F7UB07</accession>
<protein>
    <submittedName>
        <fullName evidence="3">Uncharacterized protein</fullName>
    </submittedName>
</protein>
<reference evidence="3" key="1">
    <citation type="journal article" date="2015" name="PLoS ONE">
        <title>Comprehensive Evaluation of Toxoplasma gondii VEG and Neospora caninum LIV Genomes with Tachyzoite Stage Transcriptome and Proteome Defines Novel Transcript Features.</title>
        <authorList>
            <person name="Ramaprasad A."/>
            <person name="Mourier T."/>
            <person name="Naeem R."/>
            <person name="Malas T.B."/>
            <person name="Moussa E."/>
            <person name="Panigrahi A."/>
            <person name="Vermont S.J."/>
            <person name="Otto T.D."/>
            <person name="Wastling J."/>
            <person name="Pain A."/>
        </authorList>
    </citation>
    <scope>NUCLEOTIDE SEQUENCE</scope>
    <source>
        <strain evidence="3">Liverpool</strain>
    </source>
</reference>
<feature type="chain" id="PRO_5002523063" evidence="2">
    <location>
        <begin position="22"/>
        <end position="219"/>
    </location>
</feature>